<feature type="compositionally biased region" description="Pro residues" evidence="2">
    <location>
        <begin position="374"/>
        <end position="384"/>
    </location>
</feature>
<organism evidence="5 6">
    <name type="scientific">Mycolicibacter virginiensis</name>
    <dbReference type="NCBI Taxonomy" id="1795032"/>
    <lineage>
        <taxon>Bacteria</taxon>
        <taxon>Bacillati</taxon>
        <taxon>Actinomycetota</taxon>
        <taxon>Actinomycetes</taxon>
        <taxon>Mycobacteriales</taxon>
        <taxon>Mycobacteriaceae</taxon>
        <taxon>Mycolicibacter</taxon>
    </lineage>
</organism>
<dbReference type="InterPro" id="IPR043641">
    <property type="entry name" value="PPE-PPW_C"/>
</dbReference>
<comment type="caution">
    <text evidence="5">The sequence shown here is derived from an EMBL/GenBank/DDBJ whole genome shotgun (WGS) entry which is preliminary data.</text>
</comment>
<feature type="domain" description="PPE-PPW subfamily C-terminal" evidence="4">
    <location>
        <begin position="488"/>
        <end position="533"/>
    </location>
</feature>
<feature type="region of interest" description="Disordered" evidence="2">
    <location>
        <begin position="433"/>
        <end position="536"/>
    </location>
</feature>
<proteinExistence type="inferred from homology"/>
<evidence type="ECO:0000259" key="4">
    <source>
        <dbReference type="Pfam" id="PF18878"/>
    </source>
</evidence>
<reference evidence="5 6" key="1">
    <citation type="submission" date="2018-02" db="EMBL/GenBank/DDBJ databases">
        <title>Draft genome sequence of Mycobacterium virginiense isolated from mud of a swine farm in Japan.</title>
        <authorList>
            <person name="Ohya K."/>
        </authorList>
    </citation>
    <scope>NUCLEOTIDE SEQUENCE [LARGE SCALE GENOMIC DNA]</scope>
    <source>
        <strain evidence="5 6">GF75</strain>
    </source>
</reference>
<keyword evidence="6" id="KW-1185">Reference proteome</keyword>
<accession>A0A9X7IKU7</accession>
<dbReference type="PANTHER" id="PTHR46766">
    <property type="entry name" value="GLUTAMINE-RICH PROTEIN 2"/>
    <property type="match status" value="1"/>
</dbReference>
<evidence type="ECO:0000313" key="6">
    <source>
        <dbReference type="Proteomes" id="UP000237911"/>
    </source>
</evidence>
<evidence type="ECO:0000256" key="2">
    <source>
        <dbReference type="SAM" id="MobiDB-lite"/>
    </source>
</evidence>
<gene>
    <name evidence="5" type="ORF">C5U48_17740</name>
</gene>
<name>A0A9X7IKU7_9MYCO</name>
<dbReference type="PANTHER" id="PTHR46766:SF1">
    <property type="entry name" value="GLUTAMINE-RICH PROTEIN 2"/>
    <property type="match status" value="1"/>
</dbReference>
<dbReference type="SUPFAM" id="SSF140459">
    <property type="entry name" value="PE/PPE dimer-like"/>
    <property type="match status" value="1"/>
</dbReference>
<feature type="region of interest" description="Disordered" evidence="2">
    <location>
        <begin position="372"/>
        <end position="402"/>
    </location>
</feature>
<dbReference type="GO" id="GO:0052572">
    <property type="term" value="P:response to host immune response"/>
    <property type="evidence" value="ECO:0007669"/>
    <property type="project" value="TreeGrafter"/>
</dbReference>
<sequence>MFGPVWMASPPEVHATLLSAGPGPGPLLAAAGAWSSLSVAYTTAAQDLSALLGSVAAGLWSGVAAEQYQAAHLPYLAWLYRASTDSARMAAAHDQTAGAYAAALAAMPTWAELAANHVTHGVLVATNFFGINTIPIAVNEADYLRMWVQAATTMATYQGVCDAVVASSPQATVAAPIQNPAADSSPPPSWQNPLQGLLDFLEPILKSLGIQDGVTAHDPMVSNALTTAVSNFLQNFGINWNPAAGTLNGHVYDFYVNAADPMWYMARSLELFEDFLYISQDPSQIIPALQYFAALALFDWPTHIAQLATTISQSPALFVAAAGAVMAPAGALGGLTGLAGLGLPVPGPVAAAAPPVFVADVSGVAVGPSVVTPPTGPPAGPPASAPAGASTPTPAPAPPAAAPASAPLMPYLIGGGPGIDYGSGLGAHVGAPAAARRKSPTPDAAAALAAEAARRSRRARRRKTRPGHDDAVMDLTVGVSPDWGPTPASDHGAGELGRTGAARTEQPRPTGLTRVAAPQFADGPRQPLLPETWNGG</sequence>
<feature type="domain" description="PPE" evidence="3">
    <location>
        <begin position="6"/>
        <end position="167"/>
    </location>
</feature>
<dbReference type="Gene3D" id="1.20.1260.20">
    <property type="entry name" value="PPE superfamily"/>
    <property type="match status" value="1"/>
</dbReference>
<dbReference type="Pfam" id="PF18878">
    <property type="entry name" value="PPE-PPW"/>
    <property type="match status" value="1"/>
</dbReference>
<dbReference type="EMBL" id="PUEV01000090">
    <property type="protein sequence ID" value="PQM50870.1"/>
    <property type="molecule type" value="Genomic_DNA"/>
</dbReference>
<protein>
    <recommendedName>
        <fullName evidence="7">PPE family protein</fullName>
    </recommendedName>
</protein>
<dbReference type="AlphaFoldDB" id="A0A9X7IKU7"/>
<dbReference type="Proteomes" id="UP000237911">
    <property type="component" value="Unassembled WGS sequence"/>
</dbReference>
<evidence type="ECO:0000259" key="3">
    <source>
        <dbReference type="Pfam" id="PF00823"/>
    </source>
</evidence>
<dbReference type="InterPro" id="IPR000030">
    <property type="entry name" value="PPE_dom"/>
</dbReference>
<dbReference type="Pfam" id="PF00823">
    <property type="entry name" value="PPE"/>
    <property type="match status" value="1"/>
</dbReference>
<dbReference type="InterPro" id="IPR038332">
    <property type="entry name" value="PPE_sf"/>
</dbReference>
<feature type="compositionally biased region" description="Basic residues" evidence="2">
    <location>
        <begin position="455"/>
        <end position="465"/>
    </location>
</feature>
<evidence type="ECO:0008006" key="7">
    <source>
        <dbReference type="Google" id="ProtNLM"/>
    </source>
</evidence>
<evidence type="ECO:0000313" key="5">
    <source>
        <dbReference type="EMBL" id="PQM50870.1"/>
    </source>
</evidence>
<evidence type="ECO:0000256" key="1">
    <source>
        <dbReference type="ARBA" id="ARBA00010652"/>
    </source>
</evidence>
<comment type="similarity">
    <text evidence="1">Belongs to the mycobacterial PPE family.</text>
</comment>